<dbReference type="EMBL" id="LAZR01002565">
    <property type="protein sequence ID" value="KKN28424.1"/>
    <property type="molecule type" value="Genomic_DNA"/>
</dbReference>
<proteinExistence type="predicted"/>
<name>A0A0F9PE52_9ZZZZ</name>
<accession>A0A0F9PE52</accession>
<organism evidence="1">
    <name type="scientific">marine sediment metagenome</name>
    <dbReference type="NCBI Taxonomy" id="412755"/>
    <lineage>
        <taxon>unclassified sequences</taxon>
        <taxon>metagenomes</taxon>
        <taxon>ecological metagenomes</taxon>
    </lineage>
</organism>
<protein>
    <submittedName>
        <fullName evidence="1">Uncharacterized protein</fullName>
    </submittedName>
</protein>
<dbReference type="AlphaFoldDB" id="A0A0F9PE52"/>
<sequence length="46" mass="5142">MAVSYPYLNIVVNNENTCVKGQNKVILSILDCEIIEISVTENKTVE</sequence>
<evidence type="ECO:0000313" key="1">
    <source>
        <dbReference type="EMBL" id="KKN28424.1"/>
    </source>
</evidence>
<reference evidence="1" key="1">
    <citation type="journal article" date="2015" name="Nature">
        <title>Complex archaea that bridge the gap between prokaryotes and eukaryotes.</title>
        <authorList>
            <person name="Spang A."/>
            <person name="Saw J.H."/>
            <person name="Jorgensen S.L."/>
            <person name="Zaremba-Niedzwiedzka K."/>
            <person name="Martijn J."/>
            <person name="Lind A.E."/>
            <person name="van Eijk R."/>
            <person name="Schleper C."/>
            <person name="Guy L."/>
            <person name="Ettema T.J."/>
        </authorList>
    </citation>
    <scope>NUCLEOTIDE SEQUENCE</scope>
</reference>
<gene>
    <name evidence="1" type="ORF">LCGC14_0854410</name>
</gene>
<comment type="caution">
    <text evidence="1">The sequence shown here is derived from an EMBL/GenBank/DDBJ whole genome shotgun (WGS) entry which is preliminary data.</text>
</comment>